<comment type="caution">
    <text evidence="2">The sequence shown here is derived from an EMBL/GenBank/DDBJ whole genome shotgun (WGS) entry which is preliminary data.</text>
</comment>
<evidence type="ECO:0000259" key="1">
    <source>
        <dbReference type="Pfam" id="PF01261"/>
    </source>
</evidence>
<accession>A0A662D9S1</accession>
<feature type="domain" description="Xylose isomerase-like TIM barrel" evidence="1">
    <location>
        <begin position="2"/>
        <end position="129"/>
    </location>
</feature>
<feature type="non-terminal residue" evidence="2">
    <location>
        <position position="1"/>
    </location>
</feature>
<dbReference type="InterPro" id="IPR036237">
    <property type="entry name" value="Xyl_isomerase-like_sf"/>
</dbReference>
<keyword evidence="2" id="KW-0413">Isomerase</keyword>
<dbReference type="AlphaFoldDB" id="A0A662D9S1"/>
<dbReference type="Pfam" id="PF01261">
    <property type="entry name" value="AP_endonuc_2"/>
    <property type="match status" value="1"/>
</dbReference>
<evidence type="ECO:0000313" key="3">
    <source>
        <dbReference type="Proteomes" id="UP000280417"/>
    </source>
</evidence>
<protein>
    <submittedName>
        <fullName evidence="2">Sugar phosphate isomerase/epimerase</fullName>
    </submittedName>
</protein>
<dbReference type="PANTHER" id="PTHR12110">
    <property type="entry name" value="HYDROXYPYRUVATE ISOMERASE"/>
    <property type="match status" value="1"/>
</dbReference>
<reference evidence="2 3" key="1">
    <citation type="submission" date="2018-06" db="EMBL/GenBank/DDBJ databases">
        <title>Extensive metabolic versatility and redundancy in microbially diverse, dynamic hydrothermal sediments.</title>
        <authorList>
            <person name="Dombrowski N."/>
            <person name="Teske A."/>
            <person name="Baker B.J."/>
        </authorList>
    </citation>
    <scope>NUCLEOTIDE SEQUENCE [LARGE SCALE GENOMIC DNA]</scope>
    <source>
        <strain evidence="2">B3_G15</strain>
    </source>
</reference>
<dbReference type="InterPro" id="IPR013022">
    <property type="entry name" value="Xyl_isomerase-like_TIM-brl"/>
</dbReference>
<gene>
    <name evidence="2" type="ORF">DRJ04_09010</name>
</gene>
<name>A0A662D9S1_UNCAE</name>
<dbReference type="InterPro" id="IPR050312">
    <property type="entry name" value="IolE/XylAMocC-like"/>
</dbReference>
<evidence type="ECO:0000313" key="2">
    <source>
        <dbReference type="EMBL" id="RLE10761.1"/>
    </source>
</evidence>
<organism evidence="2 3">
    <name type="scientific">Aerophobetes bacterium</name>
    <dbReference type="NCBI Taxonomy" id="2030807"/>
    <lineage>
        <taxon>Bacteria</taxon>
        <taxon>Candidatus Aerophobota</taxon>
    </lineage>
</organism>
<dbReference type="Proteomes" id="UP000280417">
    <property type="component" value="Unassembled WGS sequence"/>
</dbReference>
<dbReference type="PANTHER" id="PTHR12110:SF21">
    <property type="entry name" value="XYLOSE ISOMERASE-LIKE TIM BARREL DOMAIN-CONTAINING PROTEIN"/>
    <property type="match status" value="1"/>
</dbReference>
<dbReference type="Gene3D" id="3.20.20.150">
    <property type="entry name" value="Divalent-metal-dependent TIM barrel enzymes"/>
    <property type="match status" value="1"/>
</dbReference>
<dbReference type="SUPFAM" id="SSF51658">
    <property type="entry name" value="Xylose isomerase-like"/>
    <property type="match status" value="1"/>
</dbReference>
<dbReference type="EMBL" id="QMQA01000310">
    <property type="protein sequence ID" value="RLE10761.1"/>
    <property type="molecule type" value="Genomic_DNA"/>
</dbReference>
<dbReference type="GO" id="GO:0016853">
    <property type="term" value="F:isomerase activity"/>
    <property type="evidence" value="ECO:0007669"/>
    <property type="project" value="UniProtKB-KW"/>
</dbReference>
<sequence>QKAKKYGITVVWEFEPGFIFNKPSEIVKMVKDVNEDNFKLLVDTCHVQMCAVVGAKQFGEKEVLKGGQLEFFEMVKGMIGDVHIIDSDNKLHDDHTSVHAPFGTGYINFEEVVPAIVKAGYDSPWWTIDLCFWPNAWEITEDSKKYVDNLFKKLGMK</sequence>
<proteinExistence type="predicted"/>